<dbReference type="AlphaFoldDB" id="A0A8J6MD45"/>
<dbReference type="Proteomes" id="UP000607645">
    <property type="component" value="Unassembled WGS sequence"/>
</dbReference>
<organism evidence="1 2">
    <name type="scientific">Lawsonibacter faecis</name>
    <dbReference type="NCBI Taxonomy" id="2763052"/>
    <lineage>
        <taxon>Bacteria</taxon>
        <taxon>Bacillati</taxon>
        <taxon>Bacillota</taxon>
        <taxon>Clostridia</taxon>
        <taxon>Eubacteriales</taxon>
        <taxon>Oscillospiraceae</taxon>
        <taxon>Lawsonibacter</taxon>
    </lineage>
</organism>
<sequence>MTKHLFLTGAAMGVVAGTAMGMAMSATKKRDIKKAADKAIKAVGEVVENISDTMGR</sequence>
<keyword evidence="2" id="KW-1185">Reference proteome</keyword>
<evidence type="ECO:0000313" key="1">
    <source>
        <dbReference type="EMBL" id="MBC5737675.1"/>
    </source>
</evidence>
<accession>A0A8J6MD45</accession>
<dbReference type="RefSeq" id="WP_173023524.1">
    <property type="nucleotide sequence ID" value="NZ_JACOPQ010000008.1"/>
</dbReference>
<reference evidence="1" key="1">
    <citation type="submission" date="2020-08" db="EMBL/GenBank/DDBJ databases">
        <title>Genome public.</title>
        <authorList>
            <person name="Liu C."/>
            <person name="Sun Q."/>
        </authorList>
    </citation>
    <scope>NUCLEOTIDE SEQUENCE</scope>
    <source>
        <strain evidence="1">NSJ-52</strain>
    </source>
</reference>
<protein>
    <recommendedName>
        <fullName evidence="3">YtxH domain-containing protein</fullName>
    </recommendedName>
</protein>
<name>A0A8J6MD45_9FIRM</name>
<dbReference type="EMBL" id="JACOPQ010000008">
    <property type="protein sequence ID" value="MBC5737675.1"/>
    <property type="molecule type" value="Genomic_DNA"/>
</dbReference>
<comment type="caution">
    <text evidence="1">The sequence shown here is derived from an EMBL/GenBank/DDBJ whole genome shotgun (WGS) entry which is preliminary data.</text>
</comment>
<proteinExistence type="predicted"/>
<evidence type="ECO:0000313" key="2">
    <source>
        <dbReference type="Proteomes" id="UP000607645"/>
    </source>
</evidence>
<gene>
    <name evidence="1" type="ORF">H8S62_11735</name>
</gene>
<evidence type="ECO:0008006" key="3">
    <source>
        <dbReference type="Google" id="ProtNLM"/>
    </source>
</evidence>